<keyword evidence="1" id="KW-0812">Transmembrane</keyword>
<feature type="transmembrane region" description="Helical" evidence="1">
    <location>
        <begin position="80"/>
        <end position="106"/>
    </location>
</feature>
<evidence type="ECO:0000256" key="1">
    <source>
        <dbReference type="SAM" id="Phobius"/>
    </source>
</evidence>
<proteinExistence type="predicted"/>
<dbReference type="AlphaFoldDB" id="A0A1A9W0B7"/>
<name>A0A1A9W0B7_9MUSC</name>
<dbReference type="VEuPathDB" id="VectorBase:GBRI001569"/>
<keyword evidence="1" id="KW-0472">Membrane</keyword>
<accession>A0A1A9W0B7</accession>
<reference evidence="2" key="2">
    <citation type="submission" date="2020-05" db="UniProtKB">
        <authorList>
            <consortium name="EnsemblMetazoa"/>
        </authorList>
    </citation>
    <scope>IDENTIFICATION</scope>
    <source>
        <strain evidence="2">IAEA</strain>
    </source>
</reference>
<dbReference type="Proteomes" id="UP000091820">
    <property type="component" value="Unassembled WGS sequence"/>
</dbReference>
<keyword evidence="3" id="KW-1185">Reference proteome</keyword>
<organism evidence="2 3">
    <name type="scientific">Glossina brevipalpis</name>
    <dbReference type="NCBI Taxonomy" id="37001"/>
    <lineage>
        <taxon>Eukaryota</taxon>
        <taxon>Metazoa</taxon>
        <taxon>Ecdysozoa</taxon>
        <taxon>Arthropoda</taxon>
        <taxon>Hexapoda</taxon>
        <taxon>Insecta</taxon>
        <taxon>Pterygota</taxon>
        <taxon>Neoptera</taxon>
        <taxon>Endopterygota</taxon>
        <taxon>Diptera</taxon>
        <taxon>Brachycera</taxon>
        <taxon>Muscomorpha</taxon>
        <taxon>Hippoboscoidea</taxon>
        <taxon>Glossinidae</taxon>
        <taxon>Glossina</taxon>
    </lineage>
</organism>
<keyword evidence="1" id="KW-1133">Transmembrane helix</keyword>
<evidence type="ECO:0000313" key="3">
    <source>
        <dbReference type="Proteomes" id="UP000091820"/>
    </source>
</evidence>
<evidence type="ECO:0000313" key="2">
    <source>
        <dbReference type="EnsemblMetazoa" id="GBRI001569-PA"/>
    </source>
</evidence>
<protein>
    <submittedName>
        <fullName evidence="2">Uncharacterized protein</fullName>
    </submittedName>
</protein>
<sequence length="142" mass="16295">MYGNVKSPWLIIAAETERMREKNGKRVKETVDKCEIRIIVLVKAYTQSASSYANVCKKQHTNVYKRGCIDCEYKLPLVKVLMAVIVYVKGGNGFVVAFTLLVLLVYMHRYTCTRSHNLKLIAILLPLHDSFTPSYIFSFLTR</sequence>
<dbReference type="EnsemblMetazoa" id="GBRI001569-RA">
    <property type="protein sequence ID" value="GBRI001569-PA"/>
    <property type="gene ID" value="GBRI001569"/>
</dbReference>
<reference evidence="3" key="1">
    <citation type="submission" date="2014-03" db="EMBL/GenBank/DDBJ databases">
        <authorList>
            <person name="Aksoy S."/>
            <person name="Warren W."/>
            <person name="Wilson R.K."/>
        </authorList>
    </citation>
    <scope>NUCLEOTIDE SEQUENCE [LARGE SCALE GENOMIC DNA]</scope>
    <source>
        <strain evidence="3">IAEA</strain>
    </source>
</reference>